<dbReference type="PANTHER" id="PTHR30093">
    <property type="entry name" value="GENERAL SECRETION PATHWAY PROTEIN G"/>
    <property type="match status" value="1"/>
</dbReference>
<dbReference type="EMBL" id="JAUSVL010000001">
    <property type="protein sequence ID" value="MDQ0290604.1"/>
    <property type="molecule type" value="Genomic_DNA"/>
</dbReference>
<protein>
    <submittedName>
        <fullName evidence="3">Prepilin-type N-terminal cleavage/methylation domain-containing protein</fullName>
    </submittedName>
</protein>
<name>A0AAE4ANT7_9BACT</name>
<evidence type="ECO:0000313" key="3">
    <source>
        <dbReference type="EMBL" id="MDQ0290604.1"/>
    </source>
</evidence>
<reference evidence="3" key="1">
    <citation type="submission" date="2023-07" db="EMBL/GenBank/DDBJ databases">
        <title>Genomic Encyclopedia of Type Strains, Phase IV (KMG-IV): sequencing the most valuable type-strain genomes for metagenomic binning, comparative biology and taxonomic classification.</title>
        <authorList>
            <person name="Goeker M."/>
        </authorList>
    </citation>
    <scope>NUCLEOTIDE SEQUENCE</scope>
    <source>
        <strain evidence="3">DSM 24202</strain>
    </source>
</reference>
<dbReference type="NCBIfam" id="TIGR02532">
    <property type="entry name" value="IV_pilin_GFxxxE"/>
    <property type="match status" value="1"/>
</dbReference>
<dbReference type="InterPro" id="IPR011453">
    <property type="entry name" value="DUF1559"/>
</dbReference>
<dbReference type="InterPro" id="IPR045584">
    <property type="entry name" value="Pilin-like"/>
</dbReference>
<accession>A0AAE4ANT7</accession>
<keyword evidence="4" id="KW-1185">Reference proteome</keyword>
<evidence type="ECO:0000259" key="2">
    <source>
        <dbReference type="Pfam" id="PF07596"/>
    </source>
</evidence>
<keyword evidence="1" id="KW-0812">Transmembrane</keyword>
<evidence type="ECO:0000313" key="4">
    <source>
        <dbReference type="Proteomes" id="UP001238163"/>
    </source>
</evidence>
<keyword evidence="1" id="KW-0472">Membrane</keyword>
<dbReference type="SUPFAM" id="SSF54523">
    <property type="entry name" value="Pili subunits"/>
    <property type="match status" value="1"/>
</dbReference>
<dbReference type="InterPro" id="IPR012902">
    <property type="entry name" value="N_methyl_site"/>
</dbReference>
<evidence type="ECO:0000256" key="1">
    <source>
        <dbReference type="SAM" id="Phobius"/>
    </source>
</evidence>
<proteinExistence type="predicted"/>
<dbReference type="Proteomes" id="UP001238163">
    <property type="component" value="Unassembled WGS sequence"/>
</dbReference>
<organism evidence="3 4">
    <name type="scientific">Oligosphaera ethanolica</name>
    <dbReference type="NCBI Taxonomy" id="760260"/>
    <lineage>
        <taxon>Bacteria</taxon>
        <taxon>Pseudomonadati</taxon>
        <taxon>Lentisphaerota</taxon>
        <taxon>Oligosphaeria</taxon>
        <taxon>Oligosphaerales</taxon>
        <taxon>Oligosphaeraceae</taxon>
        <taxon>Oligosphaera</taxon>
    </lineage>
</organism>
<dbReference type="AlphaFoldDB" id="A0AAE4ANT7"/>
<gene>
    <name evidence="3" type="ORF">J3R75_002711</name>
</gene>
<feature type="domain" description="DUF1559" evidence="2">
    <location>
        <begin position="34"/>
        <end position="127"/>
    </location>
</feature>
<feature type="transmembrane region" description="Helical" evidence="1">
    <location>
        <begin position="12"/>
        <end position="32"/>
    </location>
</feature>
<dbReference type="Pfam" id="PF07596">
    <property type="entry name" value="SBP_bac_10"/>
    <property type="match status" value="1"/>
</dbReference>
<dbReference type="Gene3D" id="3.30.700.10">
    <property type="entry name" value="Glycoprotein, Type 4 Pilin"/>
    <property type="match status" value="1"/>
</dbReference>
<dbReference type="PANTHER" id="PTHR30093:SF2">
    <property type="entry name" value="TYPE II SECRETION SYSTEM PROTEIN H"/>
    <property type="match status" value="1"/>
</dbReference>
<dbReference type="Pfam" id="PF07963">
    <property type="entry name" value="N_methyl"/>
    <property type="match status" value="1"/>
</dbReference>
<comment type="caution">
    <text evidence="3">The sequence shown here is derived from an EMBL/GenBank/DDBJ whole genome shotgun (WGS) entry which is preliminary data.</text>
</comment>
<sequence length="222" mass="24672">MKYNRKQVFTLIELLVVIAIIAILAAMLLPALSKAREKAQQTSCANNLKQFGVAITMYAGEDVRRPTFPRCFDDKDPNTTGTPAYLVTTKNWGWIYRPAASVSFTPEDGSLYKYVGDKEVYLCPSDPKDYGNSYAMNTVLSGMRVTVVKKASSVPIFLEEKTDVTDTAFVDGCYLGNDTADTEASDLANRHNDGNLFLFADTHVSFQNWNKADTLAKTKSYK</sequence>
<dbReference type="RefSeq" id="WP_307262251.1">
    <property type="nucleotide sequence ID" value="NZ_JAUSVL010000001.1"/>
</dbReference>
<keyword evidence="1" id="KW-1133">Transmembrane helix</keyword>